<dbReference type="GO" id="GO:0046475">
    <property type="term" value="P:glycerophospholipid catabolic process"/>
    <property type="evidence" value="ECO:0007669"/>
    <property type="project" value="TreeGrafter"/>
</dbReference>
<gene>
    <name evidence="1" type="ORF">XmelCFBP4644_06550</name>
</gene>
<dbReference type="Gene3D" id="3.40.1090.10">
    <property type="entry name" value="Cytosolic phospholipase A2 catalytic domain"/>
    <property type="match status" value="1"/>
</dbReference>
<protein>
    <recommendedName>
        <fullName evidence="3">PNPLA domain-containing protein</fullName>
    </recommendedName>
</protein>
<dbReference type="PANTHER" id="PTHR10728">
    <property type="entry name" value="CYTOSOLIC PHOSPHOLIPASE A2"/>
    <property type="match status" value="1"/>
</dbReference>
<evidence type="ECO:0000313" key="1">
    <source>
        <dbReference type="EMBL" id="PPU74090.1"/>
    </source>
</evidence>
<dbReference type="AlphaFoldDB" id="A0A2S7DJV9"/>
<sequence length="526" mass="56604">MAIEVLNTPPTAVSSKGVGICLSGGGSRALSCAMGQLRGLRHLGLLDKVSAISSVSGGTWANVVFSYLPESISDDELLGPVMLDPAQLTLDVLAQMAPNNLGQVPYRLGTLPILDELAEYRSTQRYAPSDMWQAVIGKLVLQDFGLWNPDATGVDPHCFTGTVSPAADSASAQGANLPISKAYTVRPGRPLPIFNTSLFLNDSPTAELVPFEASNVLGVRASFVNRPGQLGAVGGGLIESFAMGSEYLSDDGPDRVIASVPTRAFSLNDIAGCSSMAPAEDFEERFPEVNGLVPRYPYWPVNDRQPRDTQTYRFADGGNLENLGITPLLARGFARLLVFVNSDQGVNVDPESGEIVVADALPPLFGLQPFCEKTRSYPVYSDTQPDEGANRMFRHNQVFETTAFTSLQQGLLAAKRAGGSLLVRQTLAVLQNAWFNVPAQPSVEVLWVYNDSVHAWWKQLPDATQIELDLQSVDDFPLYGTVTQLHLSHPLVNAVAHLSCWNLASDSTVGNPDGQTNADVVRSLFA</sequence>
<organism evidence="1 2">
    <name type="scientific">Xanthomonas melonis</name>
    <dbReference type="NCBI Taxonomy" id="56456"/>
    <lineage>
        <taxon>Bacteria</taxon>
        <taxon>Pseudomonadati</taxon>
        <taxon>Pseudomonadota</taxon>
        <taxon>Gammaproteobacteria</taxon>
        <taxon>Lysobacterales</taxon>
        <taxon>Lysobacteraceae</taxon>
        <taxon>Xanthomonas</taxon>
    </lineage>
</organism>
<evidence type="ECO:0000313" key="2">
    <source>
        <dbReference type="Proteomes" id="UP000239865"/>
    </source>
</evidence>
<evidence type="ECO:0008006" key="3">
    <source>
        <dbReference type="Google" id="ProtNLM"/>
    </source>
</evidence>
<dbReference type="GO" id="GO:0005829">
    <property type="term" value="C:cytosol"/>
    <property type="evidence" value="ECO:0007669"/>
    <property type="project" value="TreeGrafter"/>
</dbReference>
<name>A0A2S7DJV9_9XANT</name>
<dbReference type="PANTHER" id="PTHR10728:SF40">
    <property type="entry name" value="PATATIN FAMILY PROTEIN"/>
    <property type="match status" value="1"/>
</dbReference>
<proteinExistence type="predicted"/>
<reference evidence="1 2" key="1">
    <citation type="submission" date="2016-08" db="EMBL/GenBank/DDBJ databases">
        <authorList>
            <person name="Seilhamer J.J."/>
        </authorList>
    </citation>
    <scope>NUCLEOTIDE SEQUENCE [LARGE SCALE GENOMIC DNA]</scope>
    <source>
        <strain evidence="1 2">CFBP4644</strain>
    </source>
</reference>
<dbReference type="OrthoDB" id="8480005at2"/>
<accession>A0A2S7DJV9</accession>
<dbReference type="Proteomes" id="UP000239865">
    <property type="component" value="Unassembled WGS sequence"/>
</dbReference>
<comment type="caution">
    <text evidence="1">The sequence shown here is derived from an EMBL/GenBank/DDBJ whole genome shotgun (WGS) entry which is preliminary data.</text>
</comment>
<dbReference type="GO" id="GO:0004623">
    <property type="term" value="F:phospholipase A2 activity"/>
    <property type="evidence" value="ECO:0007669"/>
    <property type="project" value="TreeGrafter"/>
</dbReference>
<dbReference type="InterPro" id="IPR016035">
    <property type="entry name" value="Acyl_Trfase/lysoPLipase"/>
</dbReference>
<dbReference type="EMBL" id="MDEH01000002">
    <property type="protein sequence ID" value="PPU74090.1"/>
    <property type="molecule type" value="Genomic_DNA"/>
</dbReference>
<dbReference type="RefSeq" id="WP_104586358.1">
    <property type="nucleotide sequence ID" value="NZ_JAJGQH010000003.1"/>
</dbReference>
<dbReference type="SUPFAM" id="SSF52151">
    <property type="entry name" value="FabD/lysophospholipase-like"/>
    <property type="match status" value="1"/>
</dbReference>